<reference evidence="2 3" key="1">
    <citation type="submission" date="2021-01" db="EMBL/GenBank/DDBJ databases">
        <title>Entomomonas sp. F2A isolated from a house cricket (Acheta domesticus).</title>
        <authorList>
            <person name="Spergser J."/>
            <person name="Busse H.-J."/>
        </authorList>
    </citation>
    <scope>NUCLEOTIDE SEQUENCE [LARGE SCALE GENOMIC DNA]</scope>
    <source>
        <strain evidence="2 3">F2A</strain>
    </source>
</reference>
<dbReference type="GO" id="GO:0004519">
    <property type="term" value="F:endonuclease activity"/>
    <property type="evidence" value="ECO:0007669"/>
    <property type="project" value="UniProtKB-KW"/>
</dbReference>
<evidence type="ECO:0000259" key="1">
    <source>
        <dbReference type="SMART" id="SM00507"/>
    </source>
</evidence>
<feature type="domain" description="HNH nuclease" evidence="1">
    <location>
        <begin position="165"/>
        <end position="229"/>
    </location>
</feature>
<sequence>MYSIITENDDSKWDDKTGEYYHFPERYLRILQPGTRIIYYKGKIKKPEYFGCGIIGKVTLAPKDPEDNTSKSSSYYATIDDYVSFKIKPIAKLGHNKYIEKIPDNKKKNYWRNAVRKIDDETYSTILALANVNISLEYEISDDLVSSQEGNKKKIYTTIYERDPKLRKQVIAKKGTTCVCCGFNFSNFYGEIGNGYTHVHHIKPLHVYGGESIQVTIDDLEPVCANCHAMIHRKKSSTLSIEQLRQFIQENRTIN</sequence>
<organism evidence="2 3">
    <name type="scientific">Entomomonas asaccharolytica</name>
    <dbReference type="NCBI Taxonomy" id="2785331"/>
    <lineage>
        <taxon>Bacteria</taxon>
        <taxon>Pseudomonadati</taxon>
        <taxon>Pseudomonadota</taxon>
        <taxon>Gammaproteobacteria</taxon>
        <taxon>Pseudomonadales</taxon>
        <taxon>Pseudomonadaceae</taxon>
        <taxon>Entomomonas</taxon>
    </lineage>
</organism>
<keyword evidence="2" id="KW-0378">Hydrolase</keyword>
<keyword evidence="2" id="KW-0540">Nuclease</keyword>
<protein>
    <submittedName>
        <fullName evidence="2">HNH endonuclease</fullName>
    </submittedName>
</protein>
<accession>A0A974NDQ4</accession>
<evidence type="ECO:0000313" key="2">
    <source>
        <dbReference type="EMBL" id="QQP84674.1"/>
    </source>
</evidence>
<dbReference type="GO" id="GO:0008270">
    <property type="term" value="F:zinc ion binding"/>
    <property type="evidence" value="ECO:0007669"/>
    <property type="project" value="InterPro"/>
</dbReference>
<dbReference type="AlphaFoldDB" id="A0A974NDQ4"/>
<dbReference type="RefSeq" id="WP_201090571.1">
    <property type="nucleotide sequence ID" value="NZ_CP067393.1"/>
</dbReference>
<dbReference type="InterPro" id="IPR003615">
    <property type="entry name" value="HNH_nuc"/>
</dbReference>
<dbReference type="SMART" id="SM00507">
    <property type="entry name" value="HNHc"/>
    <property type="match status" value="1"/>
</dbReference>
<dbReference type="KEGG" id="eaz:JHT90_09660"/>
<keyword evidence="2" id="KW-0255">Endonuclease</keyword>
<proteinExistence type="predicted"/>
<name>A0A974NDQ4_9GAMM</name>
<dbReference type="EMBL" id="CP067393">
    <property type="protein sequence ID" value="QQP84674.1"/>
    <property type="molecule type" value="Genomic_DNA"/>
</dbReference>
<dbReference type="Pfam" id="PF01844">
    <property type="entry name" value="HNH"/>
    <property type="match status" value="1"/>
</dbReference>
<dbReference type="Proteomes" id="UP000595278">
    <property type="component" value="Chromosome"/>
</dbReference>
<keyword evidence="3" id="KW-1185">Reference proteome</keyword>
<evidence type="ECO:0000313" key="3">
    <source>
        <dbReference type="Proteomes" id="UP000595278"/>
    </source>
</evidence>
<dbReference type="CDD" id="cd00085">
    <property type="entry name" value="HNHc"/>
    <property type="match status" value="1"/>
</dbReference>
<dbReference type="Gene3D" id="1.10.30.50">
    <property type="match status" value="1"/>
</dbReference>
<dbReference type="GO" id="GO:0003676">
    <property type="term" value="F:nucleic acid binding"/>
    <property type="evidence" value="ECO:0007669"/>
    <property type="project" value="InterPro"/>
</dbReference>
<dbReference type="InterPro" id="IPR002711">
    <property type="entry name" value="HNH"/>
</dbReference>
<gene>
    <name evidence="2" type="ORF">JHT90_09660</name>
</gene>